<dbReference type="EMBL" id="MU865171">
    <property type="protein sequence ID" value="KAK4456736.1"/>
    <property type="molecule type" value="Genomic_DNA"/>
</dbReference>
<dbReference type="InterPro" id="IPR007757">
    <property type="entry name" value="MT-A70-like"/>
</dbReference>
<dbReference type="SUPFAM" id="SSF53335">
    <property type="entry name" value="S-adenosyl-L-methionine-dependent methyltransferases"/>
    <property type="match status" value="1"/>
</dbReference>
<dbReference type="GO" id="GO:0008168">
    <property type="term" value="F:methyltransferase activity"/>
    <property type="evidence" value="ECO:0007669"/>
    <property type="project" value="TreeGrafter"/>
</dbReference>
<dbReference type="PANTHER" id="PTHR12829:SF4">
    <property type="entry name" value="N(6)-ADENINE-SPECIFIC METHYLTRANSFERASE METTL4"/>
    <property type="match status" value="1"/>
</dbReference>
<comment type="similarity">
    <text evidence="1">Belongs to the MT-A70-like family.</text>
</comment>
<accession>A0AAV9HA12</accession>
<keyword evidence="4" id="KW-1185">Reference proteome</keyword>
<dbReference type="PANTHER" id="PTHR12829">
    <property type="entry name" value="N6-ADENOSINE-METHYLTRANSFERASE"/>
    <property type="match status" value="1"/>
</dbReference>
<organism evidence="3 4">
    <name type="scientific">Cladorrhinum samala</name>
    <dbReference type="NCBI Taxonomy" id="585594"/>
    <lineage>
        <taxon>Eukaryota</taxon>
        <taxon>Fungi</taxon>
        <taxon>Dikarya</taxon>
        <taxon>Ascomycota</taxon>
        <taxon>Pezizomycotina</taxon>
        <taxon>Sordariomycetes</taxon>
        <taxon>Sordariomycetidae</taxon>
        <taxon>Sordariales</taxon>
        <taxon>Podosporaceae</taxon>
        <taxon>Cladorrhinum</taxon>
    </lineage>
</organism>
<dbReference type="PROSITE" id="PS51143">
    <property type="entry name" value="MT_A70"/>
    <property type="match status" value="1"/>
</dbReference>
<feature type="region of interest" description="Disordered" evidence="2">
    <location>
        <begin position="39"/>
        <end position="60"/>
    </location>
</feature>
<sequence length="443" mass="48992">MTPFPPPSCILWQNNSQSTILIDIPRSIEEAQHLSSYSRGHLTSRADDEQPLKHVGPDKTPPFRRLISAVAPALPFPTPEPKPGGRYQSAATTSQSAQLAELMTLATVESALDDIRTSYNGPWCLPRITSKPVVQAKEKKRPVRPEGNTEPKDSTAAIIIAASTSIPASTLPPDPVPSSHYIPPDSTPLNGSISSLRTQFLTLSPRFSLVILDPPWPNRSAKRKRSGSDSYSSLPSLTQTQSLLSSIPVPSCLLPDGLVAVWITNAPRFHTLLTSIIFPEWDVELVGEWVWLKVTSEGEPIVSLESQWRRPWERLVLGRRKGGVTRGAVKGKVILGVPDMHSRKPNLRKLFEEAGLVERGYKGLEVFARHLTAGWWGWGDECLKFQGREWWVAEGECEDRGADGGREGCCEGEEGEKVRETDISYRLDTQSFASPPPLQEKMK</sequence>
<dbReference type="AlphaFoldDB" id="A0AAV9HA12"/>
<reference evidence="3" key="2">
    <citation type="submission" date="2023-06" db="EMBL/GenBank/DDBJ databases">
        <authorList>
            <consortium name="Lawrence Berkeley National Laboratory"/>
            <person name="Mondo S.J."/>
            <person name="Hensen N."/>
            <person name="Bonometti L."/>
            <person name="Westerberg I."/>
            <person name="Brannstrom I.O."/>
            <person name="Guillou S."/>
            <person name="Cros-Aarteil S."/>
            <person name="Calhoun S."/>
            <person name="Haridas S."/>
            <person name="Kuo A."/>
            <person name="Pangilinan J."/>
            <person name="Riley R."/>
            <person name="Labutti K."/>
            <person name="Andreopoulos B."/>
            <person name="Lipzen A."/>
            <person name="Chen C."/>
            <person name="Yanf M."/>
            <person name="Daum C."/>
            <person name="Ng V."/>
            <person name="Clum A."/>
            <person name="Steindorff A."/>
            <person name="Ohm R."/>
            <person name="Martin F."/>
            <person name="Silar P."/>
            <person name="Natvig D."/>
            <person name="Lalanne C."/>
            <person name="Gautier V."/>
            <person name="Ament-Velasquez S.L."/>
            <person name="Kruys A."/>
            <person name="Hutchinson M.I."/>
            <person name="Powell A.J."/>
            <person name="Barry K."/>
            <person name="Miller A.N."/>
            <person name="Grigoriev I.V."/>
            <person name="Debuchy R."/>
            <person name="Gladieux P."/>
            <person name="Thoren M.H."/>
            <person name="Johannesson H."/>
        </authorList>
    </citation>
    <scope>NUCLEOTIDE SEQUENCE</scope>
    <source>
        <strain evidence="3">PSN324</strain>
    </source>
</reference>
<comment type="caution">
    <text evidence="3">The sequence shown here is derived from an EMBL/GenBank/DDBJ whole genome shotgun (WGS) entry which is preliminary data.</text>
</comment>
<name>A0AAV9HA12_9PEZI</name>
<evidence type="ECO:0000256" key="1">
    <source>
        <dbReference type="PROSITE-ProRule" id="PRU00489"/>
    </source>
</evidence>
<dbReference type="Pfam" id="PF05063">
    <property type="entry name" value="MT-A70"/>
    <property type="match status" value="1"/>
</dbReference>
<feature type="compositionally biased region" description="Basic and acidic residues" evidence="2">
    <location>
        <begin position="44"/>
        <end position="57"/>
    </location>
</feature>
<protein>
    <submittedName>
        <fullName evidence="3">MT-A70-domain-containing protein</fullName>
    </submittedName>
</protein>
<dbReference type="GO" id="GO:0005634">
    <property type="term" value="C:nucleus"/>
    <property type="evidence" value="ECO:0007669"/>
    <property type="project" value="TreeGrafter"/>
</dbReference>
<proteinExistence type="inferred from homology"/>
<dbReference type="InterPro" id="IPR029063">
    <property type="entry name" value="SAM-dependent_MTases_sf"/>
</dbReference>
<evidence type="ECO:0000256" key="2">
    <source>
        <dbReference type="SAM" id="MobiDB-lite"/>
    </source>
</evidence>
<evidence type="ECO:0000313" key="3">
    <source>
        <dbReference type="EMBL" id="KAK4456736.1"/>
    </source>
</evidence>
<evidence type="ECO:0000313" key="4">
    <source>
        <dbReference type="Proteomes" id="UP001321749"/>
    </source>
</evidence>
<dbReference type="Proteomes" id="UP001321749">
    <property type="component" value="Unassembled WGS sequence"/>
</dbReference>
<gene>
    <name evidence="3" type="ORF">QBC42DRAFT_237895</name>
</gene>
<reference evidence="3" key="1">
    <citation type="journal article" date="2023" name="Mol. Phylogenet. Evol.">
        <title>Genome-scale phylogeny and comparative genomics of the fungal order Sordariales.</title>
        <authorList>
            <person name="Hensen N."/>
            <person name="Bonometti L."/>
            <person name="Westerberg I."/>
            <person name="Brannstrom I.O."/>
            <person name="Guillou S."/>
            <person name="Cros-Aarteil S."/>
            <person name="Calhoun S."/>
            <person name="Haridas S."/>
            <person name="Kuo A."/>
            <person name="Mondo S."/>
            <person name="Pangilinan J."/>
            <person name="Riley R."/>
            <person name="LaButti K."/>
            <person name="Andreopoulos B."/>
            <person name="Lipzen A."/>
            <person name="Chen C."/>
            <person name="Yan M."/>
            <person name="Daum C."/>
            <person name="Ng V."/>
            <person name="Clum A."/>
            <person name="Steindorff A."/>
            <person name="Ohm R.A."/>
            <person name="Martin F."/>
            <person name="Silar P."/>
            <person name="Natvig D.O."/>
            <person name="Lalanne C."/>
            <person name="Gautier V."/>
            <person name="Ament-Velasquez S.L."/>
            <person name="Kruys A."/>
            <person name="Hutchinson M.I."/>
            <person name="Powell A.J."/>
            <person name="Barry K."/>
            <person name="Miller A.N."/>
            <person name="Grigoriev I.V."/>
            <person name="Debuchy R."/>
            <person name="Gladieux P."/>
            <person name="Hiltunen Thoren M."/>
            <person name="Johannesson H."/>
        </authorList>
    </citation>
    <scope>NUCLEOTIDE SEQUENCE</scope>
    <source>
        <strain evidence="3">PSN324</strain>
    </source>
</reference>